<feature type="chain" id="PRO_5012838061" description="Major facilitator superfamily (MFS) profile domain-containing protein" evidence="9">
    <location>
        <begin position="17"/>
        <end position="508"/>
    </location>
</feature>
<dbReference type="VEuPathDB" id="FungiDB:ASPWEDRAFT_128614"/>
<dbReference type="Gene3D" id="1.20.1250.20">
    <property type="entry name" value="MFS general substrate transporter like domains"/>
    <property type="match status" value="1"/>
</dbReference>
<reference evidence="12" key="1">
    <citation type="journal article" date="2017" name="Genome Biol.">
        <title>Comparative genomics reveals high biological diversity and specific adaptations in the industrially and medically important fungal genus Aspergillus.</title>
        <authorList>
            <person name="de Vries R.P."/>
            <person name="Riley R."/>
            <person name="Wiebenga A."/>
            <person name="Aguilar-Osorio G."/>
            <person name="Amillis S."/>
            <person name="Uchima C.A."/>
            <person name="Anderluh G."/>
            <person name="Asadollahi M."/>
            <person name="Askin M."/>
            <person name="Barry K."/>
            <person name="Battaglia E."/>
            <person name="Bayram O."/>
            <person name="Benocci T."/>
            <person name="Braus-Stromeyer S.A."/>
            <person name="Caldana C."/>
            <person name="Canovas D."/>
            <person name="Cerqueira G.C."/>
            <person name="Chen F."/>
            <person name="Chen W."/>
            <person name="Choi C."/>
            <person name="Clum A."/>
            <person name="Dos Santos R.A."/>
            <person name="Damasio A.R."/>
            <person name="Diallinas G."/>
            <person name="Emri T."/>
            <person name="Fekete E."/>
            <person name="Flipphi M."/>
            <person name="Freyberg S."/>
            <person name="Gallo A."/>
            <person name="Gournas C."/>
            <person name="Habgood R."/>
            <person name="Hainaut M."/>
            <person name="Harispe M.L."/>
            <person name="Henrissat B."/>
            <person name="Hilden K.S."/>
            <person name="Hope R."/>
            <person name="Hossain A."/>
            <person name="Karabika E."/>
            <person name="Karaffa L."/>
            <person name="Karanyi Z."/>
            <person name="Krasevec N."/>
            <person name="Kuo A."/>
            <person name="Kusch H."/>
            <person name="LaButti K."/>
            <person name="Lagendijk E.L."/>
            <person name="Lapidus A."/>
            <person name="Levasseur A."/>
            <person name="Lindquist E."/>
            <person name="Lipzen A."/>
            <person name="Logrieco A.F."/>
            <person name="MacCabe A."/>
            <person name="Maekelae M.R."/>
            <person name="Malavazi I."/>
            <person name="Melin P."/>
            <person name="Meyer V."/>
            <person name="Mielnichuk N."/>
            <person name="Miskei M."/>
            <person name="Molnar A.P."/>
            <person name="Mule G."/>
            <person name="Ngan C.Y."/>
            <person name="Orejas M."/>
            <person name="Orosz E."/>
            <person name="Ouedraogo J.P."/>
            <person name="Overkamp K.M."/>
            <person name="Park H.-S."/>
            <person name="Perrone G."/>
            <person name="Piumi F."/>
            <person name="Punt P.J."/>
            <person name="Ram A.F."/>
            <person name="Ramon A."/>
            <person name="Rauscher S."/>
            <person name="Record E."/>
            <person name="Riano-Pachon D.M."/>
            <person name="Robert V."/>
            <person name="Roehrig J."/>
            <person name="Ruller R."/>
            <person name="Salamov A."/>
            <person name="Salih N.S."/>
            <person name="Samson R.A."/>
            <person name="Sandor E."/>
            <person name="Sanguinetti M."/>
            <person name="Schuetze T."/>
            <person name="Sepcic K."/>
            <person name="Shelest E."/>
            <person name="Sherlock G."/>
            <person name="Sophianopoulou V."/>
            <person name="Squina F.M."/>
            <person name="Sun H."/>
            <person name="Susca A."/>
            <person name="Todd R.B."/>
            <person name="Tsang A."/>
            <person name="Unkles S.E."/>
            <person name="van de Wiele N."/>
            <person name="van Rossen-Uffink D."/>
            <person name="Oliveira J.V."/>
            <person name="Vesth T.C."/>
            <person name="Visser J."/>
            <person name="Yu J.-H."/>
            <person name="Zhou M."/>
            <person name="Andersen M.R."/>
            <person name="Archer D.B."/>
            <person name="Baker S.E."/>
            <person name="Benoit I."/>
            <person name="Brakhage A.A."/>
            <person name="Braus G.H."/>
            <person name="Fischer R."/>
            <person name="Frisvad J.C."/>
            <person name="Goldman G.H."/>
            <person name="Houbraken J."/>
            <person name="Oakley B."/>
            <person name="Pocsi I."/>
            <person name="Scazzocchio C."/>
            <person name="Seiboth B."/>
            <person name="vanKuyk P.A."/>
            <person name="Wortman J."/>
            <person name="Dyer P.S."/>
            <person name="Grigoriev I.V."/>
        </authorList>
    </citation>
    <scope>NUCLEOTIDE SEQUENCE [LARGE SCALE GENOMIC DNA]</scope>
    <source>
        <strain evidence="12">DTO 134E9</strain>
    </source>
</reference>
<dbReference type="PROSITE" id="PS50850">
    <property type="entry name" value="MFS"/>
    <property type="match status" value="1"/>
</dbReference>
<dbReference type="NCBIfam" id="TIGR00879">
    <property type="entry name" value="SP"/>
    <property type="match status" value="1"/>
</dbReference>
<evidence type="ECO:0000256" key="5">
    <source>
        <dbReference type="ARBA" id="ARBA00022989"/>
    </source>
</evidence>
<evidence type="ECO:0000313" key="11">
    <source>
        <dbReference type="EMBL" id="OJJ39331.1"/>
    </source>
</evidence>
<dbReference type="GO" id="GO:0005351">
    <property type="term" value="F:carbohydrate:proton symporter activity"/>
    <property type="evidence" value="ECO:0007669"/>
    <property type="project" value="TreeGrafter"/>
</dbReference>
<keyword evidence="5 8" id="KW-1133">Transmembrane helix</keyword>
<evidence type="ECO:0000256" key="2">
    <source>
        <dbReference type="ARBA" id="ARBA00010992"/>
    </source>
</evidence>
<feature type="transmembrane region" description="Helical" evidence="8">
    <location>
        <begin position="424"/>
        <end position="443"/>
    </location>
</feature>
<feature type="domain" description="Major facilitator superfamily (MFS) profile" evidence="10">
    <location>
        <begin position="9"/>
        <end position="447"/>
    </location>
</feature>
<dbReference type="Pfam" id="PF00083">
    <property type="entry name" value="Sugar_tr"/>
    <property type="match status" value="1"/>
</dbReference>
<feature type="transmembrane region" description="Helical" evidence="8">
    <location>
        <begin position="296"/>
        <end position="316"/>
    </location>
</feature>
<keyword evidence="12" id="KW-1185">Reference proteome</keyword>
<dbReference type="PROSITE" id="PS00217">
    <property type="entry name" value="SUGAR_TRANSPORT_2"/>
    <property type="match status" value="1"/>
</dbReference>
<evidence type="ECO:0000256" key="9">
    <source>
        <dbReference type="SAM" id="SignalP"/>
    </source>
</evidence>
<protein>
    <recommendedName>
        <fullName evidence="10">Major facilitator superfamily (MFS) profile domain-containing protein</fullName>
    </recommendedName>
</protein>
<dbReference type="InterPro" id="IPR005829">
    <property type="entry name" value="Sugar_transporter_CS"/>
</dbReference>
<feature type="transmembrane region" description="Helical" evidence="8">
    <location>
        <begin position="328"/>
        <end position="346"/>
    </location>
</feature>
<keyword evidence="6 8" id="KW-0472">Membrane</keyword>
<comment type="subcellular location">
    <subcellularLocation>
        <location evidence="1">Membrane</location>
        <topology evidence="1">Multi-pass membrane protein</topology>
    </subcellularLocation>
</comment>
<evidence type="ECO:0000313" key="12">
    <source>
        <dbReference type="Proteomes" id="UP000184383"/>
    </source>
</evidence>
<evidence type="ECO:0000256" key="3">
    <source>
        <dbReference type="ARBA" id="ARBA00022448"/>
    </source>
</evidence>
<feature type="transmembrane region" description="Helical" evidence="8">
    <location>
        <begin position="358"/>
        <end position="381"/>
    </location>
</feature>
<dbReference type="PANTHER" id="PTHR48022">
    <property type="entry name" value="PLASTIDIC GLUCOSE TRANSPORTER 4"/>
    <property type="match status" value="1"/>
</dbReference>
<dbReference type="GeneID" id="63745089"/>
<gene>
    <name evidence="11" type="ORF">ASPWEDRAFT_128614</name>
</gene>
<evidence type="ECO:0000256" key="7">
    <source>
        <dbReference type="RuleBase" id="RU003346"/>
    </source>
</evidence>
<dbReference type="InterPro" id="IPR003663">
    <property type="entry name" value="Sugar/inositol_transpt"/>
</dbReference>
<dbReference type="Proteomes" id="UP000184383">
    <property type="component" value="Unassembled WGS sequence"/>
</dbReference>
<dbReference type="AlphaFoldDB" id="A0A1L9RWL2"/>
<feature type="signal peptide" evidence="9">
    <location>
        <begin position="1"/>
        <end position="16"/>
    </location>
</feature>
<dbReference type="GO" id="GO:0016020">
    <property type="term" value="C:membrane"/>
    <property type="evidence" value="ECO:0007669"/>
    <property type="project" value="UniProtKB-SubCell"/>
</dbReference>
<evidence type="ECO:0000259" key="10">
    <source>
        <dbReference type="PROSITE" id="PS50850"/>
    </source>
</evidence>
<feature type="transmembrane region" description="Helical" evidence="8">
    <location>
        <begin position="135"/>
        <end position="155"/>
    </location>
</feature>
<dbReference type="InterPro" id="IPR050360">
    <property type="entry name" value="MFS_Sugar_Transporters"/>
</dbReference>
<name>A0A1L9RWL2_ASPWE</name>
<feature type="transmembrane region" description="Helical" evidence="8">
    <location>
        <begin position="77"/>
        <end position="97"/>
    </location>
</feature>
<evidence type="ECO:0000256" key="8">
    <source>
        <dbReference type="SAM" id="Phobius"/>
    </source>
</evidence>
<evidence type="ECO:0000256" key="1">
    <source>
        <dbReference type="ARBA" id="ARBA00004141"/>
    </source>
</evidence>
<organism evidence="11 12">
    <name type="scientific">Aspergillus wentii DTO 134E9</name>
    <dbReference type="NCBI Taxonomy" id="1073089"/>
    <lineage>
        <taxon>Eukaryota</taxon>
        <taxon>Fungi</taxon>
        <taxon>Dikarya</taxon>
        <taxon>Ascomycota</taxon>
        <taxon>Pezizomycotina</taxon>
        <taxon>Eurotiomycetes</taxon>
        <taxon>Eurotiomycetidae</taxon>
        <taxon>Eurotiales</taxon>
        <taxon>Aspergillaceae</taxon>
        <taxon>Aspergillus</taxon>
        <taxon>Aspergillus subgen. Cremei</taxon>
    </lineage>
</organism>
<dbReference type="PRINTS" id="PR00171">
    <property type="entry name" value="SUGRTRNSPORT"/>
</dbReference>
<dbReference type="PROSITE" id="PS00216">
    <property type="entry name" value="SUGAR_TRANSPORT_1"/>
    <property type="match status" value="1"/>
</dbReference>
<dbReference type="SUPFAM" id="SSF103473">
    <property type="entry name" value="MFS general substrate transporter"/>
    <property type="match status" value="1"/>
</dbReference>
<dbReference type="RefSeq" id="XP_040693007.1">
    <property type="nucleotide sequence ID" value="XM_040829241.1"/>
</dbReference>
<feature type="transmembrane region" description="Helical" evidence="8">
    <location>
        <begin position="167"/>
        <end position="188"/>
    </location>
</feature>
<dbReference type="OrthoDB" id="6133115at2759"/>
<proteinExistence type="inferred from homology"/>
<feature type="transmembrane region" description="Helical" evidence="8">
    <location>
        <begin position="258"/>
        <end position="276"/>
    </location>
</feature>
<feature type="transmembrane region" description="Helical" evidence="8">
    <location>
        <begin position="103"/>
        <end position="123"/>
    </location>
</feature>
<dbReference type="PANTHER" id="PTHR48022:SF9">
    <property type="entry name" value="MAJOR FACILITATOR SUPERFAMILY (MFS) PROFILE DOMAIN-CONTAINING PROTEIN"/>
    <property type="match status" value="1"/>
</dbReference>
<dbReference type="FunFam" id="1.20.1250.20:FF:000090">
    <property type="entry name" value="MFS sugar transporter, putative"/>
    <property type="match status" value="1"/>
</dbReference>
<dbReference type="InterPro" id="IPR005828">
    <property type="entry name" value="MFS_sugar_transport-like"/>
</dbReference>
<dbReference type="InterPro" id="IPR036259">
    <property type="entry name" value="MFS_trans_sf"/>
</dbReference>
<sequence length="508" mass="55901">MAFLLVSFCCAFSALGSFLFGYDAGVISTSIDQPSFLHQFGYPSDAATGGIVASYTGGAIVGSIVVSYLSDPFGRRLVMFIGGLLAAFGAALQGGAVTIAMLIAGRFIAGLAIGLMSVTVPVYCSEVAPPRVRGLLTCMQQWMMGIGSMVAQWVGYGCSLHSGDFSWRFPLSLQALPAVILCCGVWFLPESPRWLIEKGHDEAGRATLTRLHLNRDRSNQELIDYEFAQISDSVAYEKRTIVRSWRQLLLNTSWRRRVLLACGMQIFTQTSGTNVIQNYSPRIYQGLGLSHSTSLMITGVWGALAVFWNTFFMLFIDRVGRRKLLIPSLLGMGATMCVEGTLARYYDFSTTPNANALRAAVSMFFVFTFFFTSLGLISWVYPTEIFPTAIRARGSSLSTATNWSINLVFAQCSPIAITRISYRYFYCFVAFNWVASVIVWFFYPETAGNSLEEVERVFAHAVSESELVPGGNSHSYKHTMVYSKTSDGISSNDSADAIKLNPSCVEHR</sequence>
<keyword evidence="9" id="KW-0732">Signal</keyword>
<dbReference type="InterPro" id="IPR020846">
    <property type="entry name" value="MFS_dom"/>
</dbReference>
<keyword evidence="4 8" id="KW-0812">Transmembrane</keyword>
<feature type="transmembrane region" description="Helical" evidence="8">
    <location>
        <begin position="52"/>
        <end position="70"/>
    </location>
</feature>
<accession>A0A1L9RWL2</accession>
<comment type="similarity">
    <text evidence="2 7">Belongs to the major facilitator superfamily. Sugar transporter (TC 2.A.1.1) family.</text>
</comment>
<evidence type="ECO:0000256" key="6">
    <source>
        <dbReference type="ARBA" id="ARBA00023136"/>
    </source>
</evidence>
<keyword evidence="3 7" id="KW-0813">Transport</keyword>
<evidence type="ECO:0000256" key="4">
    <source>
        <dbReference type="ARBA" id="ARBA00022692"/>
    </source>
</evidence>
<dbReference type="EMBL" id="KV878210">
    <property type="protein sequence ID" value="OJJ39331.1"/>
    <property type="molecule type" value="Genomic_DNA"/>
</dbReference>